<dbReference type="GO" id="GO:0034440">
    <property type="term" value="P:lipid oxidation"/>
    <property type="evidence" value="ECO:0007669"/>
    <property type="project" value="InterPro"/>
</dbReference>
<dbReference type="GO" id="GO:0006633">
    <property type="term" value="P:fatty acid biosynthetic process"/>
    <property type="evidence" value="ECO:0007669"/>
    <property type="project" value="UniProtKB-KW"/>
</dbReference>
<dbReference type="InterPro" id="IPR027433">
    <property type="entry name" value="Lipoxygenase_dom_3"/>
</dbReference>
<dbReference type="PROSITE" id="PS50095">
    <property type="entry name" value="PLAT"/>
    <property type="match status" value="1"/>
</dbReference>
<dbReference type="CDD" id="cd01751">
    <property type="entry name" value="PLAT_LH2"/>
    <property type="match status" value="1"/>
</dbReference>
<dbReference type="InterPro" id="IPR013819">
    <property type="entry name" value="LipOase_C"/>
</dbReference>
<evidence type="ECO:0000313" key="20">
    <source>
        <dbReference type="EMBL" id="KAF3457158.1"/>
    </source>
</evidence>
<keyword evidence="9 15" id="KW-0223">Dioxygenase</keyword>
<dbReference type="Gene3D" id="1.20.245.10">
    <property type="entry name" value="Lipoxygenase-1, Domain 5"/>
    <property type="match status" value="1"/>
</dbReference>
<keyword evidence="6 15" id="KW-0479">Metal-binding</keyword>
<dbReference type="PANTHER" id="PTHR11771">
    <property type="entry name" value="LIPOXYGENASE"/>
    <property type="match status" value="1"/>
</dbReference>
<evidence type="ECO:0000256" key="7">
    <source>
        <dbReference type="ARBA" id="ARBA00022767"/>
    </source>
</evidence>
<dbReference type="GO" id="GO:0005506">
    <property type="term" value="F:iron ion binding"/>
    <property type="evidence" value="ECO:0007669"/>
    <property type="project" value="UniProtKB-ARBA"/>
</dbReference>
<feature type="domain" description="Lipoxygenase" evidence="19">
    <location>
        <begin position="173"/>
        <end position="875"/>
    </location>
</feature>
<comment type="cofactor">
    <cofactor evidence="1 15">
        <name>Fe cation</name>
        <dbReference type="ChEBI" id="CHEBI:24875"/>
    </cofactor>
</comment>
<evidence type="ECO:0000256" key="6">
    <source>
        <dbReference type="ARBA" id="ARBA00022723"/>
    </source>
</evidence>
<dbReference type="PRINTS" id="PR00468">
    <property type="entry name" value="PLTLPOXGNASE"/>
</dbReference>
<comment type="caution">
    <text evidence="14">Lacks conserved residue(s) required for the propagation of feature annotation.</text>
</comment>
<proteinExistence type="inferred from homology"/>
<dbReference type="InterPro" id="IPR042057">
    <property type="entry name" value="Lipoxy_PLAT/LH2"/>
</dbReference>
<dbReference type="InterPro" id="IPR020834">
    <property type="entry name" value="LipOase_CS"/>
</dbReference>
<evidence type="ECO:0000256" key="10">
    <source>
        <dbReference type="ARBA" id="ARBA00023002"/>
    </source>
</evidence>
<dbReference type="InterPro" id="IPR020833">
    <property type="entry name" value="LipOase_Fe_BS"/>
</dbReference>
<comment type="similarity">
    <text evidence="3 15">Belongs to the lipoxygenase family.</text>
</comment>
<feature type="compositionally biased region" description="Basic residues" evidence="17">
    <location>
        <begin position="241"/>
        <end position="250"/>
    </location>
</feature>
<dbReference type="PROSITE" id="PS00711">
    <property type="entry name" value="LIPOXYGENASE_1"/>
    <property type="match status" value="1"/>
</dbReference>
<dbReference type="FunFam" id="4.10.372.10:FF:000001">
    <property type="entry name" value="Lipoxygenase"/>
    <property type="match status" value="1"/>
</dbReference>
<comment type="caution">
    <text evidence="20">The sequence shown here is derived from an EMBL/GenBank/DDBJ whole genome shotgun (WGS) entry which is preliminary data.</text>
</comment>
<evidence type="ECO:0000256" key="11">
    <source>
        <dbReference type="ARBA" id="ARBA00023004"/>
    </source>
</evidence>
<reference evidence="20" key="1">
    <citation type="submission" date="2020-03" db="EMBL/GenBank/DDBJ databases">
        <title>A high-quality chromosome-level genome assembly of a woody plant with both climbing and erect habits, Rhamnella rubrinervis.</title>
        <authorList>
            <person name="Lu Z."/>
            <person name="Yang Y."/>
            <person name="Zhu X."/>
            <person name="Sun Y."/>
        </authorList>
    </citation>
    <scope>NUCLEOTIDE SEQUENCE</scope>
    <source>
        <strain evidence="20">BYM</strain>
        <tissue evidence="20">Leaf</tissue>
    </source>
</reference>
<keyword evidence="5 16" id="KW-0444">Lipid biosynthesis</keyword>
<name>A0A8K0HS56_9ROSA</name>
<evidence type="ECO:0000256" key="8">
    <source>
        <dbReference type="ARBA" id="ARBA00022832"/>
    </source>
</evidence>
<comment type="pathway">
    <text evidence="16">Lipid metabolism; oxylipin biosynthesis.</text>
</comment>
<evidence type="ECO:0000256" key="12">
    <source>
        <dbReference type="ARBA" id="ARBA00023098"/>
    </source>
</evidence>
<evidence type="ECO:0000313" key="21">
    <source>
        <dbReference type="Proteomes" id="UP000796880"/>
    </source>
</evidence>
<comment type="function">
    <text evidence="16">Plant lipoxygenase may be involved in a number of diverse aspects of plant physiology including growth and development, pest resistance, and senescence or responses to wounding.</text>
</comment>
<keyword evidence="12" id="KW-0443">Lipid metabolism</keyword>
<keyword evidence="10 15" id="KW-0560">Oxidoreductase</keyword>
<dbReference type="PROSITE" id="PS51393">
    <property type="entry name" value="LIPOXYGENASE_3"/>
    <property type="match status" value="1"/>
</dbReference>
<evidence type="ECO:0000256" key="15">
    <source>
        <dbReference type="RuleBase" id="RU003974"/>
    </source>
</evidence>
<sequence length="875" mass="99592">MVFCQSLMETFCAKNKEKPNPKVGETKKIRGAVVLMKKSVLDFKDVKASLLDRIHEIFGKGVSMQLVSSVHSDPANGLRGKLGKVAYLEKWLSTMTAFTTAGDTAFTISFDWEEHMGVPGAFIVRNHHHSQFYLKTVTLEDVPGHGRLHFVCNSWVYPAHRYKYNRIFFSNKTYLPCQTPELLQEYREQELANLRGNGSGELKEWDRVYDYDCYNDLGSPDKGTEYERPVLGGSQEYPYPRRGRTGRKPTKKDPKCETRLPLLSLDIYVPRDERFGHLKFSDFLAYALKSLAQVLVPELLSLCDKTINEFDTLEDVLSLYEGGLKLPNGQTLGKIREHIPWELLKELARTDGERFLKFPMPEVIKDNKSAWRTDEEFARETIAGVNPIIIRCLQEFPPKSKLDPEAYGNQNSSIREKDVVKYMNGITVDQAIEDNKLFIIDHHDALMPYLRKINSTTTKTYAARTLLLLQEDGTLKPLAIELSLPHPQGDHHGAVSKVFTPAEHGTEGAVWQLAKAYAAVNDSGYHQLISHWLNTHAVIEPFVIATNRHLSVLHPIYKLLHPHFRDTMNINAMARQILINAGGVLEKTVFPGKFALEMSAVLYKNWVFPDQALPADLLKRGVAVPDSSSPHGLRLLIEDYPYAIDGLEIWSAIETWVTEYCSYYYPKDDVVQDDTELQSWWTEIRNVGHGDRKDEPWWPAMQTQAELIQACTIIIWVASALHAAVNFGQYPYAGYLPNRPTVSRRFMPEPGTPEYAELESDPDRAFLKTITAQFQTLLGISLIEILSRHSTDEIYLGQRDTPEWTSDAEPIAAFERFGKKLIDIEKRIVERNKDKRWKNRVGPVNLPYTLLYPNTSDYSRQGGLTGKGIPNSVSI</sequence>
<dbReference type="InterPro" id="IPR036226">
    <property type="entry name" value="LipOase_C_sf"/>
</dbReference>
<evidence type="ECO:0000256" key="1">
    <source>
        <dbReference type="ARBA" id="ARBA00001962"/>
    </source>
</evidence>
<organism evidence="20 21">
    <name type="scientific">Rhamnella rubrinervis</name>
    <dbReference type="NCBI Taxonomy" id="2594499"/>
    <lineage>
        <taxon>Eukaryota</taxon>
        <taxon>Viridiplantae</taxon>
        <taxon>Streptophyta</taxon>
        <taxon>Embryophyta</taxon>
        <taxon>Tracheophyta</taxon>
        <taxon>Spermatophyta</taxon>
        <taxon>Magnoliopsida</taxon>
        <taxon>eudicotyledons</taxon>
        <taxon>Gunneridae</taxon>
        <taxon>Pentapetalae</taxon>
        <taxon>rosids</taxon>
        <taxon>fabids</taxon>
        <taxon>Rosales</taxon>
        <taxon>Rhamnaceae</taxon>
        <taxon>rhamnoid group</taxon>
        <taxon>Rhamneae</taxon>
        <taxon>Rhamnella</taxon>
    </lineage>
</organism>
<dbReference type="SUPFAM" id="SSF49723">
    <property type="entry name" value="Lipase/lipooxygenase domain (PLAT/LH2 domain)"/>
    <property type="match status" value="1"/>
</dbReference>
<dbReference type="PRINTS" id="PR00087">
    <property type="entry name" value="LIPOXYGENASE"/>
</dbReference>
<dbReference type="Proteomes" id="UP000796880">
    <property type="component" value="Unassembled WGS sequence"/>
</dbReference>
<evidence type="ECO:0000256" key="16">
    <source>
        <dbReference type="RuleBase" id="RU003975"/>
    </source>
</evidence>
<dbReference type="EC" id="1.13.11.-" evidence="16"/>
<evidence type="ECO:0000256" key="17">
    <source>
        <dbReference type="SAM" id="MobiDB-lite"/>
    </source>
</evidence>
<dbReference type="Pfam" id="PF00305">
    <property type="entry name" value="Lipoxygenase"/>
    <property type="match status" value="1"/>
</dbReference>
<dbReference type="GO" id="GO:0005737">
    <property type="term" value="C:cytoplasm"/>
    <property type="evidence" value="ECO:0007669"/>
    <property type="project" value="UniProtKB-SubCell"/>
</dbReference>
<gene>
    <name evidence="20" type="ORF">FNV43_RR01815</name>
</gene>
<dbReference type="PROSITE" id="PS00081">
    <property type="entry name" value="LIPOXYGENASE_2"/>
    <property type="match status" value="1"/>
</dbReference>
<keyword evidence="21" id="KW-1185">Reference proteome</keyword>
<keyword evidence="13 16" id="KW-0275">Fatty acid biosynthesis</keyword>
<dbReference type="InterPro" id="IPR001024">
    <property type="entry name" value="PLAT/LH2_dom"/>
</dbReference>
<dbReference type="Gene3D" id="2.60.60.20">
    <property type="entry name" value="PLAT/LH2 domain"/>
    <property type="match status" value="1"/>
</dbReference>
<dbReference type="OrthoDB" id="407298at2759"/>
<dbReference type="SMART" id="SM00308">
    <property type="entry name" value="LH2"/>
    <property type="match status" value="1"/>
</dbReference>
<evidence type="ECO:0000259" key="18">
    <source>
        <dbReference type="PROSITE" id="PS50095"/>
    </source>
</evidence>
<dbReference type="SUPFAM" id="SSF48484">
    <property type="entry name" value="Lipoxigenase"/>
    <property type="match status" value="1"/>
</dbReference>
<dbReference type="Gene3D" id="3.10.450.60">
    <property type="match status" value="1"/>
</dbReference>
<keyword evidence="7 16" id="KW-0925">Oxylipin biosynthesis</keyword>
<protein>
    <recommendedName>
        <fullName evidence="16">Lipoxygenase</fullName>
        <ecNumber evidence="16">1.13.11.-</ecNumber>
    </recommendedName>
</protein>
<keyword evidence="11 15" id="KW-0408">Iron</keyword>
<evidence type="ECO:0000256" key="13">
    <source>
        <dbReference type="ARBA" id="ARBA00023160"/>
    </source>
</evidence>
<dbReference type="Pfam" id="PF01477">
    <property type="entry name" value="PLAT"/>
    <property type="match status" value="1"/>
</dbReference>
<dbReference type="InterPro" id="IPR001246">
    <property type="entry name" value="LipOase_plant"/>
</dbReference>
<dbReference type="Gene3D" id="4.10.375.10">
    <property type="entry name" value="Lipoxygenase-1, Domain 2"/>
    <property type="match status" value="1"/>
</dbReference>
<dbReference type="FunFam" id="3.10.450.60:FF:000002">
    <property type="entry name" value="Lipoxygenase"/>
    <property type="match status" value="1"/>
</dbReference>
<evidence type="ECO:0000259" key="19">
    <source>
        <dbReference type="PROSITE" id="PS51393"/>
    </source>
</evidence>
<evidence type="ECO:0000256" key="5">
    <source>
        <dbReference type="ARBA" id="ARBA00022516"/>
    </source>
</evidence>
<evidence type="ECO:0000256" key="4">
    <source>
        <dbReference type="ARBA" id="ARBA00022490"/>
    </source>
</evidence>
<dbReference type="GO" id="GO:0031408">
    <property type="term" value="P:oxylipin biosynthetic process"/>
    <property type="evidence" value="ECO:0007669"/>
    <property type="project" value="UniProtKB-UniRule"/>
</dbReference>
<keyword evidence="8" id="KW-0276">Fatty acid metabolism</keyword>
<evidence type="ECO:0000256" key="2">
    <source>
        <dbReference type="ARBA" id="ARBA00004496"/>
    </source>
</evidence>
<feature type="domain" description="PLAT" evidence="18">
    <location>
        <begin position="42"/>
        <end position="170"/>
    </location>
</feature>
<evidence type="ECO:0000256" key="9">
    <source>
        <dbReference type="ARBA" id="ARBA00022964"/>
    </source>
</evidence>
<dbReference type="GO" id="GO:0016702">
    <property type="term" value="F:oxidoreductase activity, acting on single donors with incorporation of molecular oxygen, incorporation of two atoms of oxygen"/>
    <property type="evidence" value="ECO:0007669"/>
    <property type="project" value="InterPro"/>
</dbReference>
<evidence type="ECO:0000256" key="3">
    <source>
        <dbReference type="ARBA" id="ARBA00009419"/>
    </source>
</evidence>
<dbReference type="Gene3D" id="4.10.372.10">
    <property type="entry name" value="Lipoxygenase-1, Domain 3"/>
    <property type="match status" value="1"/>
</dbReference>
<keyword evidence="4" id="KW-0963">Cytoplasm</keyword>
<dbReference type="FunFam" id="4.10.375.10:FF:000001">
    <property type="entry name" value="Lipoxygenase"/>
    <property type="match status" value="1"/>
</dbReference>
<comment type="subcellular location">
    <subcellularLocation>
        <location evidence="2">Cytoplasm</location>
    </subcellularLocation>
</comment>
<dbReference type="InterPro" id="IPR036392">
    <property type="entry name" value="PLAT/LH2_dom_sf"/>
</dbReference>
<dbReference type="EMBL" id="VOIH02000001">
    <property type="protein sequence ID" value="KAF3457158.1"/>
    <property type="molecule type" value="Genomic_DNA"/>
</dbReference>
<accession>A0A8K0HS56</accession>
<dbReference type="FunFam" id="1.20.245.10:FF:000002">
    <property type="entry name" value="Lipoxygenase"/>
    <property type="match status" value="1"/>
</dbReference>
<dbReference type="UniPathway" id="UPA00382"/>
<feature type="region of interest" description="Disordered" evidence="17">
    <location>
        <begin position="224"/>
        <end position="255"/>
    </location>
</feature>
<dbReference type="AlphaFoldDB" id="A0A8K0HS56"/>
<dbReference type="InterPro" id="IPR000907">
    <property type="entry name" value="LipOase"/>
</dbReference>
<evidence type="ECO:0000256" key="14">
    <source>
        <dbReference type="PROSITE-ProRule" id="PRU00152"/>
    </source>
</evidence>